<dbReference type="EMBL" id="JAHRIN010025414">
    <property type="protein sequence ID" value="MEQ2199701.1"/>
    <property type="molecule type" value="Genomic_DNA"/>
</dbReference>
<comment type="caution">
    <text evidence="2">The sequence shown here is derived from an EMBL/GenBank/DDBJ whole genome shotgun (WGS) entry which is preliminary data.</text>
</comment>
<keyword evidence="1" id="KW-1133">Transmembrane helix</keyword>
<proteinExistence type="predicted"/>
<accession>A0ABV0QW91</accession>
<feature type="transmembrane region" description="Helical" evidence="1">
    <location>
        <begin position="6"/>
        <end position="30"/>
    </location>
</feature>
<reference evidence="2 3" key="1">
    <citation type="submission" date="2021-06" db="EMBL/GenBank/DDBJ databases">
        <authorList>
            <person name="Palmer J.M."/>
        </authorList>
    </citation>
    <scope>NUCLEOTIDE SEQUENCE [LARGE SCALE GENOMIC DNA]</scope>
    <source>
        <strain evidence="2 3">XC_2019</strain>
        <tissue evidence="2">Muscle</tissue>
    </source>
</reference>
<gene>
    <name evidence="2" type="ORF">XENOCAPTIV_008965</name>
</gene>
<dbReference type="Proteomes" id="UP001434883">
    <property type="component" value="Unassembled WGS sequence"/>
</dbReference>
<evidence type="ECO:0000313" key="3">
    <source>
        <dbReference type="Proteomes" id="UP001434883"/>
    </source>
</evidence>
<protein>
    <submittedName>
        <fullName evidence="2">Uncharacterized protein</fullName>
    </submittedName>
</protein>
<name>A0ABV0QW91_9TELE</name>
<sequence>MIASSVTVFLLSFFTLFLLPASFITLSIFLTPFFPWFLPSFLSFHLSFLPHSFCSILSLPCIGTPFPSSPPFLPYYFLCHPSLPFLFFNPFLPSLGCFTEPIYLYVSQ</sequence>
<organism evidence="2 3">
    <name type="scientific">Xenoophorus captivus</name>
    <dbReference type="NCBI Taxonomy" id="1517983"/>
    <lineage>
        <taxon>Eukaryota</taxon>
        <taxon>Metazoa</taxon>
        <taxon>Chordata</taxon>
        <taxon>Craniata</taxon>
        <taxon>Vertebrata</taxon>
        <taxon>Euteleostomi</taxon>
        <taxon>Actinopterygii</taxon>
        <taxon>Neopterygii</taxon>
        <taxon>Teleostei</taxon>
        <taxon>Neoteleostei</taxon>
        <taxon>Acanthomorphata</taxon>
        <taxon>Ovalentaria</taxon>
        <taxon>Atherinomorphae</taxon>
        <taxon>Cyprinodontiformes</taxon>
        <taxon>Goodeidae</taxon>
        <taxon>Xenoophorus</taxon>
    </lineage>
</organism>
<keyword evidence="1" id="KW-0812">Transmembrane</keyword>
<evidence type="ECO:0000256" key="1">
    <source>
        <dbReference type="SAM" id="Phobius"/>
    </source>
</evidence>
<keyword evidence="3" id="KW-1185">Reference proteome</keyword>
<feature type="transmembrane region" description="Helical" evidence="1">
    <location>
        <begin position="86"/>
        <end position="106"/>
    </location>
</feature>
<evidence type="ECO:0000313" key="2">
    <source>
        <dbReference type="EMBL" id="MEQ2199701.1"/>
    </source>
</evidence>
<keyword evidence="1" id="KW-0472">Membrane</keyword>